<protein>
    <submittedName>
        <fullName evidence="3">Uncharacterized protein</fullName>
    </submittedName>
</protein>
<name>A0A8K0XS48_9AGAR</name>
<dbReference type="EMBL" id="JAEVFJ010000007">
    <property type="protein sequence ID" value="KAH8103264.1"/>
    <property type="molecule type" value="Genomic_DNA"/>
</dbReference>
<evidence type="ECO:0000313" key="4">
    <source>
        <dbReference type="Proteomes" id="UP000813824"/>
    </source>
</evidence>
<reference evidence="3" key="1">
    <citation type="journal article" date="2021" name="New Phytol.">
        <title>Evolutionary innovations through gain and loss of genes in the ectomycorrhizal Boletales.</title>
        <authorList>
            <person name="Wu G."/>
            <person name="Miyauchi S."/>
            <person name="Morin E."/>
            <person name="Kuo A."/>
            <person name="Drula E."/>
            <person name="Varga T."/>
            <person name="Kohler A."/>
            <person name="Feng B."/>
            <person name="Cao Y."/>
            <person name="Lipzen A."/>
            <person name="Daum C."/>
            <person name="Hundley H."/>
            <person name="Pangilinan J."/>
            <person name="Johnson J."/>
            <person name="Barry K."/>
            <person name="LaButti K."/>
            <person name="Ng V."/>
            <person name="Ahrendt S."/>
            <person name="Min B."/>
            <person name="Choi I.G."/>
            <person name="Park H."/>
            <person name="Plett J.M."/>
            <person name="Magnuson J."/>
            <person name="Spatafora J.W."/>
            <person name="Nagy L.G."/>
            <person name="Henrissat B."/>
            <person name="Grigoriev I.V."/>
            <person name="Yang Z.L."/>
            <person name="Xu J."/>
            <person name="Martin F.M."/>
        </authorList>
    </citation>
    <scope>NUCLEOTIDE SEQUENCE</scope>
    <source>
        <strain evidence="3">KKN 215</strain>
    </source>
</reference>
<dbReference type="AlphaFoldDB" id="A0A8K0XS48"/>
<evidence type="ECO:0000313" key="3">
    <source>
        <dbReference type="EMBL" id="KAH8103264.1"/>
    </source>
</evidence>
<proteinExistence type="predicted"/>
<evidence type="ECO:0000256" key="2">
    <source>
        <dbReference type="SAM" id="MobiDB-lite"/>
    </source>
</evidence>
<keyword evidence="1" id="KW-0175">Coiled coil</keyword>
<comment type="caution">
    <text evidence="3">The sequence shown here is derived from an EMBL/GenBank/DDBJ whole genome shotgun (WGS) entry which is preliminary data.</text>
</comment>
<evidence type="ECO:0000256" key="1">
    <source>
        <dbReference type="SAM" id="Coils"/>
    </source>
</evidence>
<sequence length="539" mass="59365">MGASNAETVCTIVKSLGGPDLSPAKIEWADDLPAGKDLLKWIADQVPAGSDGDMHLLGAALQRVTLDHSEVELFAQLEASLKRKESNTQDRTNASGPFTYAKPEGATDERVAQELSLLQAEATRLKGRLQQMKTVSHKIVQTRKTLQQTLQLAMERLTSHQKDLDDLSSMVDSTLSKVIAEAHESLDKSRISAESLQTYNDYLAQIAASKTAIIDAAQDRMRSVEEAQRSLPDPDFVVSETDRISSQLQKLGHGDFQDGLLDLLVEQELLYICDDLEQSTTTCADVLTSSERDTNDVNIEISRDGSMSVSGMVQVAWNLDQLAILSNREKVLDEAQKALDEDLKPKLIEIQKILHERVNVNTETEALTNALLEEIEDAIGDAEEAKAATTAHAGVSRADTQQDLQRDRLKLILKELKALRPTDAPPLVLLENSDVDDEVERTSRRLAEARQAEDVWLADVASRLPDLDHPLLSTVYKNSPVNTSPPFASPVDLAELELVARSHVDSMTKSIVALQKEIELGSRAKRKLTGFVESRGIKQ</sequence>
<feature type="region of interest" description="Disordered" evidence="2">
    <location>
        <begin position="83"/>
        <end position="106"/>
    </location>
</feature>
<gene>
    <name evidence="3" type="ORF">BXZ70DRAFT_1005695</name>
</gene>
<dbReference type="Proteomes" id="UP000813824">
    <property type="component" value="Unassembled WGS sequence"/>
</dbReference>
<keyword evidence="4" id="KW-1185">Reference proteome</keyword>
<dbReference type="OrthoDB" id="2754287at2759"/>
<organism evidence="3 4">
    <name type="scientific">Cristinia sonorae</name>
    <dbReference type="NCBI Taxonomy" id="1940300"/>
    <lineage>
        <taxon>Eukaryota</taxon>
        <taxon>Fungi</taxon>
        <taxon>Dikarya</taxon>
        <taxon>Basidiomycota</taxon>
        <taxon>Agaricomycotina</taxon>
        <taxon>Agaricomycetes</taxon>
        <taxon>Agaricomycetidae</taxon>
        <taxon>Agaricales</taxon>
        <taxon>Pleurotineae</taxon>
        <taxon>Stephanosporaceae</taxon>
        <taxon>Cristinia</taxon>
    </lineage>
</organism>
<accession>A0A8K0XS48</accession>
<feature type="coiled-coil region" evidence="1">
    <location>
        <begin position="115"/>
        <end position="163"/>
    </location>
</feature>